<dbReference type="Gene3D" id="1.25.40.280">
    <property type="entry name" value="alix/aip1 like domains"/>
    <property type="match status" value="1"/>
</dbReference>
<dbReference type="PANTHER" id="PTHR23030:SF39">
    <property type="entry name" value="PROGRAMMED CELL DEATH 6-INTERACTING PROTEIN"/>
    <property type="match status" value="1"/>
</dbReference>
<evidence type="ECO:0000259" key="3">
    <source>
        <dbReference type="PROSITE" id="PS51180"/>
    </source>
</evidence>
<dbReference type="PANTHER" id="PTHR23030">
    <property type="entry name" value="PCD6 INTERACTING PROTEIN-RELATED"/>
    <property type="match status" value="1"/>
</dbReference>
<proteinExistence type="inferred from homology"/>
<dbReference type="EMBL" id="KZ454988">
    <property type="protein sequence ID" value="PKI84918.1"/>
    <property type="molecule type" value="Genomic_DNA"/>
</dbReference>
<feature type="coiled-coil region" evidence="2">
    <location>
        <begin position="547"/>
        <end position="581"/>
    </location>
</feature>
<evidence type="ECO:0000256" key="2">
    <source>
        <dbReference type="SAM" id="Coils"/>
    </source>
</evidence>
<evidence type="ECO:0000313" key="5">
    <source>
        <dbReference type="Proteomes" id="UP000232875"/>
    </source>
</evidence>
<feature type="domain" description="BRO1" evidence="3">
    <location>
        <begin position="14"/>
        <end position="702"/>
    </location>
</feature>
<keyword evidence="5" id="KW-1185">Reference proteome</keyword>
<dbReference type="AlphaFoldDB" id="A0A2N1JED7"/>
<dbReference type="SMART" id="SM01041">
    <property type="entry name" value="BRO1"/>
    <property type="match status" value="1"/>
</dbReference>
<dbReference type="InterPro" id="IPR038499">
    <property type="entry name" value="BRO1_sf"/>
</dbReference>
<dbReference type="Gene3D" id="1.20.140.50">
    <property type="entry name" value="alix/aip1 like domains"/>
    <property type="match status" value="1"/>
</dbReference>
<dbReference type="Pfam" id="PF13949">
    <property type="entry name" value="ALIX_LYPXL_bnd"/>
    <property type="match status" value="1"/>
</dbReference>
<dbReference type="Proteomes" id="UP000232875">
    <property type="component" value="Unassembled WGS sequence"/>
</dbReference>
<reference evidence="4 5" key="1">
    <citation type="submission" date="2017-10" db="EMBL/GenBank/DDBJ databases">
        <title>A novel species of cold-tolerant Malassezia isolated from bats.</title>
        <authorList>
            <person name="Lorch J.M."/>
            <person name="Palmer J.M."/>
            <person name="Vanderwolf K.J."/>
            <person name="Schmidt K.Z."/>
            <person name="Verant M.L."/>
            <person name="Weller T.J."/>
            <person name="Blehert D.S."/>
        </authorList>
    </citation>
    <scope>NUCLEOTIDE SEQUENCE [LARGE SCALE GENOMIC DNA]</scope>
    <source>
        <strain evidence="4 5">NWHC:44797-103</strain>
    </source>
</reference>
<dbReference type="InterPro" id="IPR025304">
    <property type="entry name" value="ALIX_V_dom"/>
</dbReference>
<gene>
    <name evidence="4" type="primary">RIM20</name>
    <name evidence="4" type="ORF">MVES_001075</name>
</gene>
<dbReference type="Pfam" id="PF03097">
    <property type="entry name" value="BRO1"/>
    <property type="match status" value="1"/>
</dbReference>
<evidence type="ECO:0000313" key="4">
    <source>
        <dbReference type="EMBL" id="PKI84918.1"/>
    </source>
</evidence>
<protein>
    <submittedName>
        <fullName evidence="4">Rim20p</fullName>
    </submittedName>
</protein>
<dbReference type="OrthoDB" id="64867at2759"/>
<accession>A0A2N1JED7</accession>
<keyword evidence="2" id="KW-0175">Coiled coil</keyword>
<dbReference type="GO" id="GO:0005768">
    <property type="term" value="C:endosome"/>
    <property type="evidence" value="ECO:0007669"/>
    <property type="project" value="TreeGrafter"/>
</dbReference>
<dbReference type="PROSITE" id="PS51180">
    <property type="entry name" value="BRO1"/>
    <property type="match status" value="1"/>
</dbReference>
<organism evidence="4 5">
    <name type="scientific">Malassezia vespertilionis</name>
    <dbReference type="NCBI Taxonomy" id="2020962"/>
    <lineage>
        <taxon>Eukaryota</taxon>
        <taxon>Fungi</taxon>
        <taxon>Dikarya</taxon>
        <taxon>Basidiomycota</taxon>
        <taxon>Ustilaginomycotina</taxon>
        <taxon>Malasseziomycetes</taxon>
        <taxon>Malasseziales</taxon>
        <taxon>Malasseziaceae</taxon>
        <taxon>Malassezia</taxon>
    </lineage>
</organism>
<name>A0A2N1JED7_9BASI</name>
<sequence length="737" mass="82718">MVQTQHVAFAAMSNVLGIAVPRSEAVPLREGLLAYIAERFPDMDAALFHADIDAWTIARNACVSLSVHVDSIHFLMQYWAQLSFLASLVDDDVHVLFPWASGMHAYSLKPHRSVSVERALIIFSIAAQYSQLGKAEPRMEKESMKHAISFFQLAAGCLGHLLTFPLQEAASDLVELEHASLHALKHLMLAQAQECFWQKAVQDGMKDATIAKLARSVADLYECAAADASRSRLPLPWAQHMQYKQWHFRAAAQFRKSNDDLANRRYGDELGRLTLASDYVRRAMQIPTRNLECDALANDLQSLQSIVKENLARAERDNELIYLDTMTSEAGLLDVGTAVMVQATVPEALQAPVAWLRKMFPDQQLWLQRLVMYGMDVVLRLYNDQKSQFIAKELKFRVAERQQASRAKLAALGLPDALDRIESPRCMPRGWAQYTQVLRRAGGVHALQDGTDEVQRCALRAKEVLHAMQGPLFKAYPGLADAHVQQQHALQAQWREYEAILAQADASDAVVREKLDSVAPWLSALQQGETALLAMLEPYVVPLERCRRDLVSQLRALRAEMETLDDEAAQCSRLVQEAENTDDTPAMRKRLIAAAKDRHLGDWSVDVPEAVDPSKLQDVVQDGLATYTVYLHRLDELCAAHKRQLHAVEAAWKQICAHAQLRGALASQQKCEEGVEHAYAAYMELDGNIQEGRDFYERLLPLLTSLHTEQQDWQRHAPTKASPKWGAFHGGNICFDA</sequence>
<evidence type="ECO:0000256" key="1">
    <source>
        <dbReference type="ARBA" id="ARBA00038154"/>
    </source>
</evidence>
<comment type="similarity">
    <text evidence="1">Belongs to the palA/RIM20 family.</text>
</comment>
<dbReference type="STRING" id="2020962.A0A2N1JED7"/>
<dbReference type="InterPro" id="IPR004328">
    <property type="entry name" value="BRO1_dom"/>
</dbReference>